<dbReference type="InterPro" id="IPR016181">
    <property type="entry name" value="Acyl_CoA_acyltransferase"/>
</dbReference>
<accession>A0ABV1MY78</accession>
<dbReference type="EMBL" id="JBEGDG010000027">
    <property type="protein sequence ID" value="MEQ6357460.1"/>
    <property type="molecule type" value="Genomic_DNA"/>
</dbReference>
<dbReference type="PROSITE" id="PS51186">
    <property type="entry name" value="GNAT"/>
    <property type="match status" value="1"/>
</dbReference>
<evidence type="ECO:0000313" key="4">
    <source>
        <dbReference type="EMBL" id="MEQ6357460.1"/>
    </source>
</evidence>
<name>A0ABV1MY78_9BACI</name>
<dbReference type="CDD" id="cd04301">
    <property type="entry name" value="NAT_SF"/>
    <property type="match status" value="1"/>
</dbReference>
<evidence type="ECO:0000256" key="1">
    <source>
        <dbReference type="ARBA" id="ARBA00022679"/>
    </source>
</evidence>
<dbReference type="Gene3D" id="3.40.630.30">
    <property type="match status" value="1"/>
</dbReference>
<evidence type="ECO:0000259" key="3">
    <source>
        <dbReference type="PROSITE" id="PS51186"/>
    </source>
</evidence>
<keyword evidence="1" id="KW-0808">Transferase</keyword>
<reference evidence="4 5" key="1">
    <citation type="submission" date="2024-06" db="EMBL/GenBank/DDBJ databases">
        <title>Lysinibacillus zambalefons sp. nov., a Novel Firmicute Isolated from the Poon Bato Zambales Hyperalkaline Spring.</title>
        <authorList>
            <person name="Aja J.A."/>
            <person name="Lazaro J.E.H."/>
            <person name="Llorin L.D."/>
            <person name="Lim K.R."/>
            <person name="Teodosio J."/>
            <person name="Dalisay D.S."/>
        </authorList>
    </citation>
    <scope>NUCLEOTIDE SEQUENCE [LARGE SCALE GENOMIC DNA]</scope>
    <source>
        <strain evidence="4 5">M3</strain>
    </source>
</reference>
<dbReference type="PANTHER" id="PTHR42919">
    <property type="entry name" value="N-ALPHA-ACETYLTRANSFERASE"/>
    <property type="match status" value="1"/>
</dbReference>
<comment type="caution">
    <text evidence="4">The sequence shown here is derived from an EMBL/GenBank/DDBJ whole genome shotgun (WGS) entry which is preliminary data.</text>
</comment>
<gene>
    <name evidence="4" type="ORF">ABNX05_22920</name>
</gene>
<feature type="domain" description="N-acetyltransferase" evidence="3">
    <location>
        <begin position="2"/>
        <end position="163"/>
    </location>
</feature>
<dbReference type="RefSeq" id="WP_349661800.1">
    <property type="nucleotide sequence ID" value="NZ_JBEGDG010000027.1"/>
</dbReference>
<proteinExistence type="predicted"/>
<keyword evidence="5" id="KW-1185">Reference proteome</keyword>
<dbReference type="InterPro" id="IPR051556">
    <property type="entry name" value="N-term/lysine_N-AcTrnsfr"/>
</dbReference>
<dbReference type="Pfam" id="PF00583">
    <property type="entry name" value="Acetyltransf_1"/>
    <property type="match status" value="1"/>
</dbReference>
<evidence type="ECO:0000256" key="2">
    <source>
        <dbReference type="ARBA" id="ARBA00023315"/>
    </source>
</evidence>
<protein>
    <submittedName>
        <fullName evidence="4">GNAT family N-acetyltransferase</fullName>
    </submittedName>
</protein>
<sequence length="163" mass="18566">MLYIRNFEGDKNEFEFFLDMLYESIHIAENKPSKEALLNASGIRKYHVGWGRKGDKVLIAVDAENKSVGAVWYRLFNDNNKSYGYIDGNTPEIGMAVSKEVRGRGMGTLLMHKIIQQAKDEGYNTISLSVDLENDTAINMYQKLGFKDYEIVGTSKTMIYKCL</sequence>
<dbReference type="PANTHER" id="PTHR42919:SF8">
    <property type="entry name" value="N-ALPHA-ACETYLTRANSFERASE 50"/>
    <property type="match status" value="1"/>
</dbReference>
<dbReference type="SUPFAM" id="SSF55729">
    <property type="entry name" value="Acyl-CoA N-acyltransferases (Nat)"/>
    <property type="match status" value="1"/>
</dbReference>
<evidence type="ECO:0000313" key="5">
    <source>
        <dbReference type="Proteomes" id="UP001478862"/>
    </source>
</evidence>
<keyword evidence="2" id="KW-0012">Acyltransferase</keyword>
<organism evidence="4 5">
    <name type="scientific">Lysinibacillus zambalensis</name>
    <dbReference type="NCBI Taxonomy" id="3160866"/>
    <lineage>
        <taxon>Bacteria</taxon>
        <taxon>Bacillati</taxon>
        <taxon>Bacillota</taxon>
        <taxon>Bacilli</taxon>
        <taxon>Bacillales</taxon>
        <taxon>Bacillaceae</taxon>
        <taxon>Lysinibacillus</taxon>
    </lineage>
</organism>
<dbReference type="InterPro" id="IPR000182">
    <property type="entry name" value="GNAT_dom"/>
</dbReference>
<dbReference type="Proteomes" id="UP001478862">
    <property type="component" value="Unassembled WGS sequence"/>
</dbReference>